<dbReference type="EMBL" id="CM037152">
    <property type="protein sequence ID" value="KAH7835197.1"/>
    <property type="molecule type" value="Genomic_DNA"/>
</dbReference>
<name>A0ACB7X353_9ERIC</name>
<proteinExistence type="predicted"/>
<evidence type="ECO:0000313" key="2">
    <source>
        <dbReference type="Proteomes" id="UP000828048"/>
    </source>
</evidence>
<reference evidence="1 2" key="1">
    <citation type="journal article" date="2021" name="Hortic Res">
        <title>High-quality reference genome and annotation aids understanding of berry development for evergreen blueberry (Vaccinium darrowii).</title>
        <authorList>
            <person name="Yu J."/>
            <person name="Hulse-Kemp A.M."/>
            <person name="Babiker E."/>
            <person name="Staton M."/>
        </authorList>
    </citation>
    <scope>NUCLEOTIDE SEQUENCE [LARGE SCALE GENOMIC DNA]</scope>
    <source>
        <strain evidence="2">cv. NJ 8807/NJ 8810</strain>
        <tissue evidence="1">Young leaf</tissue>
    </source>
</reference>
<protein>
    <submittedName>
        <fullName evidence="1">Uncharacterized protein</fullName>
    </submittedName>
</protein>
<comment type="caution">
    <text evidence="1">The sequence shown here is derived from an EMBL/GenBank/DDBJ whole genome shotgun (WGS) entry which is preliminary data.</text>
</comment>
<gene>
    <name evidence="1" type="ORF">Vadar_023734</name>
</gene>
<dbReference type="Proteomes" id="UP000828048">
    <property type="component" value="Chromosome 2"/>
</dbReference>
<evidence type="ECO:0000313" key="1">
    <source>
        <dbReference type="EMBL" id="KAH7835197.1"/>
    </source>
</evidence>
<organism evidence="1 2">
    <name type="scientific">Vaccinium darrowii</name>
    <dbReference type="NCBI Taxonomy" id="229202"/>
    <lineage>
        <taxon>Eukaryota</taxon>
        <taxon>Viridiplantae</taxon>
        <taxon>Streptophyta</taxon>
        <taxon>Embryophyta</taxon>
        <taxon>Tracheophyta</taxon>
        <taxon>Spermatophyta</taxon>
        <taxon>Magnoliopsida</taxon>
        <taxon>eudicotyledons</taxon>
        <taxon>Gunneridae</taxon>
        <taxon>Pentapetalae</taxon>
        <taxon>asterids</taxon>
        <taxon>Ericales</taxon>
        <taxon>Ericaceae</taxon>
        <taxon>Vaccinioideae</taxon>
        <taxon>Vaccinieae</taxon>
        <taxon>Vaccinium</taxon>
    </lineage>
</organism>
<keyword evidence="2" id="KW-1185">Reference proteome</keyword>
<sequence length="211" mass="23278">MREPSNQVPEGELDSTGPNDVFAKVMGKEKSSSVRMYGLGVCPSYVWGEVPSNGMSYKQSMEWKTELDKTNKKLEELMHLFSKSGANGVNPSNILVTSPSQQQHVGSSTSTSQRGLVKVSDFAYFKSVVNPIEIIGKGMITSLDPSKELDGEELGANWCEIDVQLPIKWNEHLMRPYRGLKTVGDAIGTPIAWPISLIRLMPNIVYISSLL</sequence>
<accession>A0ACB7X353</accession>